<feature type="compositionally biased region" description="Polar residues" evidence="1">
    <location>
        <begin position="26"/>
        <end position="40"/>
    </location>
</feature>
<dbReference type="AlphaFoldDB" id="A0A915KCQ4"/>
<name>A0A915KCQ4_ROMCU</name>
<organism evidence="2 3">
    <name type="scientific">Romanomermis culicivorax</name>
    <name type="common">Nematode worm</name>
    <dbReference type="NCBI Taxonomy" id="13658"/>
    <lineage>
        <taxon>Eukaryota</taxon>
        <taxon>Metazoa</taxon>
        <taxon>Ecdysozoa</taxon>
        <taxon>Nematoda</taxon>
        <taxon>Enoplea</taxon>
        <taxon>Dorylaimia</taxon>
        <taxon>Mermithida</taxon>
        <taxon>Mermithoidea</taxon>
        <taxon>Mermithidae</taxon>
        <taxon>Romanomermis</taxon>
    </lineage>
</organism>
<feature type="region of interest" description="Disordered" evidence="1">
    <location>
        <begin position="1"/>
        <end position="40"/>
    </location>
</feature>
<evidence type="ECO:0000313" key="3">
    <source>
        <dbReference type="WBParaSite" id="nRc.2.0.1.t35871-RA"/>
    </source>
</evidence>
<reference evidence="3" key="1">
    <citation type="submission" date="2022-11" db="UniProtKB">
        <authorList>
            <consortium name="WormBaseParasite"/>
        </authorList>
    </citation>
    <scope>IDENTIFICATION</scope>
</reference>
<evidence type="ECO:0000256" key="1">
    <source>
        <dbReference type="SAM" id="MobiDB-lite"/>
    </source>
</evidence>
<sequence>MTRPTKRKISSRNSASSKFRGYAKQKSASNSLPHSEQAQVPTNFQMTVAIGINSSEFIIF</sequence>
<protein>
    <submittedName>
        <fullName evidence="3">Uncharacterized protein</fullName>
    </submittedName>
</protein>
<feature type="compositionally biased region" description="Basic residues" evidence="1">
    <location>
        <begin position="1"/>
        <end position="10"/>
    </location>
</feature>
<dbReference type="WBParaSite" id="nRc.2.0.1.t35871-RA">
    <property type="protein sequence ID" value="nRc.2.0.1.t35871-RA"/>
    <property type="gene ID" value="nRc.2.0.1.g35871"/>
</dbReference>
<proteinExistence type="predicted"/>
<accession>A0A915KCQ4</accession>
<evidence type="ECO:0000313" key="2">
    <source>
        <dbReference type="Proteomes" id="UP000887565"/>
    </source>
</evidence>
<dbReference type="Proteomes" id="UP000887565">
    <property type="component" value="Unplaced"/>
</dbReference>
<keyword evidence="2" id="KW-1185">Reference proteome</keyword>